<accession>A0A124EGU1</accession>
<evidence type="ECO:0000313" key="1">
    <source>
        <dbReference type="EMBL" id="KUH58529.1"/>
    </source>
</evidence>
<keyword evidence="2" id="KW-1185">Reference proteome</keyword>
<dbReference type="STRING" id="1299998.AUL39_05940"/>
<dbReference type="InterPro" id="IPR018597">
    <property type="entry name" value="Phage_Tuc2009_YjcQ"/>
</dbReference>
<dbReference type="EMBL" id="LOJF01000009">
    <property type="protein sequence ID" value="KUH58529.1"/>
    <property type="molecule type" value="Genomic_DNA"/>
</dbReference>
<dbReference type="Gene3D" id="1.10.10.10">
    <property type="entry name" value="Winged helix-like DNA-binding domain superfamily/Winged helix DNA-binding domain"/>
    <property type="match status" value="1"/>
</dbReference>
<organism evidence="1 2">
    <name type="scientific">Tractidigestivibacter scatoligenes</name>
    <name type="common">Olsenella scatoligenes</name>
    <dbReference type="NCBI Taxonomy" id="1299998"/>
    <lineage>
        <taxon>Bacteria</taxon>
        <taxon>Bacillati</taxon>
        <taxon>Actinomycetota</taxon>
        <taxon>Coriobacteriia</taxon>
        <taxon>Coriobacteriales</taxon>
        <taxon>Atopobiaceae</taxon>
        <taxon>Tractidigestivibacter</taxon>
    </lineage>
</organism>
<dbReference type="OrthoDB" id="1867478at2"/>
<dbReference type="InterPro" id="IPR036388">
    <property type="entry name" value="WH-like_DNA-bd_sf"/>
</dbReference>
<proteinExistence type="predicted"/>
<dbReference type="AlphaFoldDB" id="A0A124EGU1"/>
<comment type="caution">
    <text evidence="1">The sequence shown here is derived from an EMBL/GenBank/DDBJ whole genome shotgun (WGS) entry which is preliminary data.</text>
</comment>
<dbReference type="Proteomes" id="UP000054078">
    <property type="component" value="Unassembled WGS sequence"/>
</dbReference>
<name>A0A124EGU1_TRASO</name>
<evidence type="ECO:0008006" key="3">
    <source>
        <dbReference type="Google" id="ProtNLM"/>
    </source>
</evidence>
<evidence type="ECO:0000313" key="2">
    <source>
        <dbReference type="Proteomes" id="UP000054078"/>
    </source>
</evidence>
<gene>
    <name evidence="1" type="ORF">AUL39_05940</name>
</gene>
<dbReference type="RefSeq" id="WP_059054670.1">
    <property type="nucleotide sequence ID" value="NZ_LOJF01000009.1"/>
</dbReference>
<protein>
    <recommendedName>
        <fullName evidence="3">DUF2513 domain-containing protein</fullName>
    </recommendedName>
</protein>
<dbReference type="Pfam" id="PF09639">
    <property type="entry name" value="YjcQ"/>
    <property type="match status" value="1"/>
</dbReference>
<sequence>MSDFKTIARILGAIRSCEGRPFDVAAVSPEAMGVSEEQRDVLACKLQRAGKVDGLITTEDIDGAPLRVLWAQSSPEVTLDGLEYMATREPLRSAAREVVGASVLAAVSATAAALGSML</sequence>
<reference evidence="1 2" key="1">
    <citation type="submission" date="2015-12" db="EMBL/GenBank/DDBJ databases">
        <title>Draft Genome Sequence of Olsenella scatoligenes SK9K4T; a Producer of 3-Methylindole- (skatole) and 4-Methylphenol- (p-cresol) Isolated from Pig Feces.</title>
        <authorList>
            <person name="Li X."/>
            <person name="Borg B."/>
            <person name="Canibe N."/>
        </authorList>
    </citation>
    <scope>NUCLEOTIDE SEQUENCE [LARGE SCALE GENOMIC DNA]</scope>
    <source>
        <strain evidence="1 2">SK9K4</strain>
    </source>
</reference>